<feature type="transmembrane region" description="Helical" evidence="1">
    <location>
        <begin position="173"/>
        <end position="194"/>
    </location>
</feature>
<dbReference type="InterPro" id="IPR052556">
    <property type="entry name" value="PolySynth_Transporter"/>
</dbReference>
<dbReference type="InterPro" id="IPR002078">
    <property type="entry name" value="Sigma_54_int"/>
</dbReference>
<feature type="transmembrane region" description="Helical" evidence="1">
    <location>
        <begin position="12"/>
        <end position="34"/>
    </location>
</feature>
<accession>A0ABT0RCQ2</accession>
<feature type="transmembrane region" description="Helical" evidence="1">
    <location>
        <begin position="85"/>
        <end position="106"/>
    </location>
</feature>
<evidence type="ECO:0000313" key="3">
    <source>
        <dbReference type="EMBL" id="MCL6678034.1"/>
    </source>
</evidence>
<dbReference type="EMBL" id="JAMGBC010000001">
    <property type="protein sequence ID" value="MCL6678034.1"/>
    <property type="molecule type" value="Genomic_DNA"/>
</dbReference>
<proteinExistence type="predicted"/>
<feature type="transmembrane region" description="Helical" evidence="1">
    <location>
        <begin position="146"/>
        <end position="167"/>
    </location>
</feature>
<name>A0ABT0RCQ2_9SPHN</name>
<feature type="transmembrane region" description="Helical" evidence="1">
    <location>
        <begin position="251"/>
        <end position="275"/>
    </location>
</feature>
<gene>
    <name evidence="3" type="ORF">LZ519_01690</name>
</gene>
<organism evidence="3 4">
    <name type="scientific">Sphingomonas anseongensis</name>
    <dbReference type="NCBI Taxonomy" id="2908207"/>
    <lineage>
        <taxon>Bacteria</taxon>
        <taxon>Pseudomonadati</taxon>
        <taxon>Pseudomonadota</taxon>
        <taxon>Alphaproteobacteria</taxon>
        <taxon>Sphingomonadales</taxon>
        <taxon>Sphingomonadaceae</taxon>
        <taxon>Sphingomonas</taxon>
    </lineage>
</organism>
<reference evidence="3" key="1">
    <citation type="submission" date="2022-05" db="EMBL/GenBank/DDBJ databases">
        <authorList>
            <person name="Jo J.-H."/>
            <person name="Im W.-T."/>
        </authorList>
    </citation>
    <scope>NUCLEOTIDE SEQUENCE</scope>
    <source>
        <strain evidence="3">RG327</strain>
    </source>
</reference>
<feature type="transmembrane region" description="Helical" evidence="1">
    <location>
        <begin position="384"/>
        <end position="404"/>
    </location>
</feature>
<feature type="transmembrane region" description="Helical" evidence="1">
    <location>
        <begin position="324"/>
        <end position="347"/>
    </location>
</feature>
<keyword evidence="4" id="KW-1185">Reference proteome</keyword>
<dbReference type="PANTHER" id="PTHR43424">
    <property type="entry name" value="LOCUS PUTATIVE PROTEIN 1-RELATED"/>
    <property type="match status" value="1"/>
</dbReference>
<keyword evidence="1" id="KW-0472">Membrane</keyword>
<keyword evidence="1" id="KW-1133">Transmembrane helix</keyword>
<dbReference type="RefSeq" id="WP_249867010.1">
    <property type="nucleotide sequence ID" value="NZ_JAMGBC010000001.1"/>
</dbReference>
<evidence type="ECO:0000256" key="1">
    <source>
        <dbReference type="SAM" id="Phobius"/>
    </source>
</evidence>
<feature type="transmembrane region" description="Helical" evidence="1">
    <location>
        <begin position="46"/>
        <end position="64"/>
    </location>
</feature>
<keyword evidence="1" id="KW-0812">Transmembrane</keyword>
<protein>
    <recommendedName>
        <fullName evidence="2">Sigma-54 factor interaction domain-containing protein</fullName>
    </recommendedName>
</protein>
<sequence>MKRPRWHYGLPIVINFASVFLSFCANILLARLIAPAAFGVFAIWQNNAQLFGTLGTFGQMNYVLRELAHTGGPRTDESRAVAKSAVVLSIAASIVLGAAGALFFAAVQHGSVAGAGLQLVATLMIGLLFTLSAVHRGMGSLVTGLVFDRLVYQVPFVLLLLFGGALLAGSTAAMAVVTALMAIAAAASVAYLLHRTGPGLMGADVPRSYSAEARAVLPFFVVNCLFVVNARYLLSYFGIFLKGEILGQIGFAFTLVAVMIIPISTLNLVAGPYLARRVRERGGERITLAYLGAVAAMVVAGVLVVVLAQPLFFSIARMELTLPVTFILLLATAIGVTCIGNAGLIILQFRGRAGEAAKLFSFAIGAKLVGGFFVASYLGMTALLWADILIGVAFLAVLLIKVLAPAKATGSDLPEAAVDLA</sequence>
<dbReference type="Proteomes" id="UP001165343">
    <property type="component" value="Unassembled WGS sequence"/>
</dbReference>
<evidence type="ECO:0000259" key="2">
    <source>
        <dbReference type="PROSITE" id="PS50045"/>
    </source>
</evidence>
<dbReference type="PROSITE" id="PS50045">
    <property type="entry name" value="SIGMA54_INTERACT_4"/>
    <property type="match status" value="1"/>
</dbReference>
<comment type="caution">
    <text evidence="3">The sequence shown here is derived from an EMBL/GenBank/DDBJ whole genome shotgun (WGS) entry which is preliminary data.</text>
</comment>
<feature type="transmembrane region" description="Helical" evidence="1">
    <location>
        <begin position="359"/>
        <end position="378"/>
    </location>
</feature>
<feature type="domain" description="Sigma-54 factor interaction" evidence="2">
    <location>
        <begin position="167"/>
        <end position="323"/>
    </location>
</feature>
<evidence type="ECO:0000313" key="4">
    <source>
        <dbReference type="Proteomes" id="UP001165343"/>
    </source>
</evidence>
<feature type="transmembrane region" description="Helical" evidence="1">
    <location>
        <begin position="287"/>
        <end position="312"/>
    </location>
</feature>
<feature type="transmembrane region" description="Helical" evidence="1">
    <location>
        <begin position="215"/>
        <end position="239"/>
    </location>
</feature>
<dbReference type="PANTHER" id="PTHR43424:SF1">
    <property type="entry name" value="LOCUS PUTATIVE PROTEIN 1-RELATED"/>
    <property type="match status" value="1"/>
</dbReference>
<feature type="transmembrane region" description="Helical" evidence="1">
    <location>
        <begin position="112"/>
        <end position="134"/>
    </location>
</feature>